<gene>
    <name evidence="6" type="ORF">SAMN06295912_106157</name>
</gene>
<dbReference type="Pfam" id="PF01758">
    <property type="entry name" value="SBF"/>
    <property type="match status" value="1"/>
</dbReference>
<dbReference type="RefSeq" id="WP_089219122.1">
    <property type="nucleotide sequence ID" value="NZ_FZOS01000006.1"/>
</dbReference>
<sequence length="289" mass="30611">MDLKTLIPLLLTGSIMLLLISVGMASWRGDFAYVLKRPPLLGKAMLAVNILPPLIAVIVTSFFPLLPAVKAGILLMAISPVPPVLPNKDIKYGGRTEYAYGIYAAMAICSIVTVPLLGEILSHYYGVDAIFPLSVLAKNVLIGVVVPLAIGIVLGRWLMPKIAHKYAPIISTIAAICVSLAFIALIIPLWSDIMALVRDGAVIAIAIIIALVLLCGHALGGPRFEDRPILAFTAATRHPGIALALAGANLVDKKVSAAVLLTLIVGLIVQIPYQIFVNRRAAAHESAAE</sequence>
<protein>
    <submittedName>
        <fullName evidence="6">Predicted Na+-dependent transporter</fullName>
    </submittedName>
</protein>
<feature type="transmembrane region" description="Helical" evidence="5">
    <location>
        <begin position="98"/>
        <end position="117"/>
    </location>
</feature>
<evidence type="ECO:0000256" key="2">
    <source>
        <dbReference type="ARBA" id="ARBA00022692"/>
    </source>
</evidence>
<evidence type="ECO:0000313" key="7">
    <source>
        <dbReference type="Proteomes" id="UP000198281"/>
    </source>
</evidence>
<evidence type="ECO:0000256" key="1">
    <source>
        <dbReference type="ARBA" id="ARBA00004141"/>
    </source>
</evidence>
<accession>A0A239EIV5</accession>
<keyword evidence="2 5" id="KW-0812">Transmembrane</keyword>
<dbReference type="Gene3D" id="1.20.1530.20">
    <property type="match status" value="1"/>
</dbReference>
<dbReference type="InterPro" id="IPR038770">
    <property type="entry name" value="Na+/solute_symporter_sf"/>
</dbReference>
<dbReference type="InterPro" id="IPR002657">
    <property type="entry name" value="BilAc:Na_symport/Acr3"/>
</dbReference>
<feature type="transmembrane region" description="Helical" evidence="5">
    <location>
        <begin position="229"/>
        <end position="251"/>
    </location>
</feature>
<evidence type="ECO:0000313" key="6">
    <source>
        <dbReference type="EMBL" id="SNS44331.1"/>
    </source>
</evidence>
<dbReference type="EMBL" id="FZOS01000006">
    <property type="protein sequence ID" value="SNS44331.1"/>
    <property type="molecule type" value="Genomic_DNA"/>
</dbReference>
<evidence type="ECO:0000256" key="5">
    <source>
        <dbReference type="SAM" id="Phobius"/>
    </source>
</evidence>
<evidence type="ECO:0000256" key="4">
    <source>
        <dbReference type="ARBA" id="ARBA00023136"/>
    </source>
</evidence>
<comment type="subcellular location">
    <subcellularLocation>
        <location evidence="1">Membrane</location>
        <topology evidence="1">Multi-pass membrane protein</topology>
    </subcellularLocation>
</comment>
<feature type="transmembrane region" description="Helical" evidence="5">
    <location>
        <begin position="257"/>
        <end position="276"/>
    </location>
</feature>
<dbReference type="Proteomes" id="UP000198281">
    <property type="component" value="Unassembled WGS sequence"/>
</dbReference>
<feature type="transmembrane region" description="Helical" evidence="5">
    <location>
        <begin position="40"/>
        <end position="63"/>
    </location>
</feature>
<reference evidence="7" key="1">
    <citation type="submission" date="2017-06" db="EMBL/GenBank/DDBJ databases">
        <authorList>
            <person name="Varghese N."/>
            <person name="Submissions S."/>
        </authorList>
    </citation>
    <scope>NUCLEOTIDE SEQUENCE [LARGE SCALE GENOMIC DNA]</scope>
    <source>
        <strain evidence="7">LNB2</strain>
    </source>
</reference>
<evidence type="ECO:0000256" key="3">
    <source>
        <dbReference type="ARBA" id="ARBA00022989"/>
    </source>
</evidence>
<name>A0A239EIV5_9SPHN</name>
<dbReference type="AlphaFoldDB" id="A0A239EIV5"/>
<keyword evidence="3 5" id="KW-1133">Transmembrane helix</keyword>
<feature type="transmembrane region" description="Helical" evidence="5">
    <location>
        <begin position="166"/>
        <end position="190"/>
    </location>
</feature>
<feature type="transmembrane region" description="Helical" evidence="5">
    <location>
        <begin position="129"/>
        <end position="154"/>
    </location>
</feature>
<feature type="transmembrane region" description="Helical" evidence="5">
    <location>
        <begin position="202"/>
        <end position="220"/>
    </location>
</feature>
<keyword evidence="7" id="KW-1185">Reference proteome</keyword>
<dbReference type="OrthoDB" id="581741at2"/>
<dbReference type="GO" id="GO:0016020">
    <property type="term" value="C:membrane"/>
    <property type="evidence" value="ECO:0007669"/>
    <property type="project" value="UniProtKB-SubCell"/>
</dbReference>
<proteinExistence type="predicted"/>
<feature type="transmembrane region" description="Helical" evidence="5">
    <location>
        <begin position="6"/>
        <end position="28"/>
    </location>
</feature>
<organism evidence="6 7">
    <name type="scientific">Edaphosphingomonas laterariae</name>
    <dbReference type="NCBI Taxonomy" id="861865"/>
    <lineage>
        <taxon>Bacteria</taxon>
        <taxon>Pseudomonadati</taxon>
        <taxon>Pseudomonadota</taxon>
        <taxon>Alphaproteobacteria</taxon>
        <taxon>Sphingomonadales</taxon>
        <taxon>Rhizorhabdaceae</taxon>
        <taxon>Edaphosphingomonas</taxon>
    </lineage>
</organism>
<keyword evidence="4 5" id="KW-0472">Membrane</keyword>